<feature type="signal peptide" evidence="11">
    <location>
        <begin position="1"/>
        <end position="20"/>
    </location>
</feature>
<dbReference type="EMBL" id="FOSQ01000004">
    <property type="protein sequence ID" value="SFK61587.1"/>
    <property type="molecule type" value="Genomic_DNA"/>
</dbReference>
<accession>A0A1I4B088</accession>
<dbReference type="Gene3D" id="1.25.40.10">
    <property type="entry name" value="Tetratricopeptide repeat domain"/>
    <property type="match status" value="3"/>
</dbReference>
<dbReference type="UniPathway" id="UPA00694"/>
<organism evidence="13 14">
    <name type="scientific">Falsiroseomonas stagni DSM 19981</name>
    <dbReference type="NCBI Taxonomy" id="1123062"/>
    <lineage>
        <taxon>Bacteria</taxon>
        <taxon>Pseudomonadati</taxon>
        <taxon>Pseudomonadota</taxon>
        <taxon>Alphaproteobacteria</taxon>
        <taxon>Acetobacterales</taxon>
        <taxon>Roseomonadaceae</taxon>
        <taxon>Falsiroseomonas</taxon>
    </lineage>
</organism>
<dbReference type="SMART" id="SM00028">
    <property type="entry name" value="TPR"/>
    <property type="match status" value="5"/>
</dbReference>
<evidence type="ECO:0000256" key="10">
    <source>
        <dbReference type="PROSITE-ProRule" id="PRU00339"/>
    </source>
</evidence>
<evidence type="ECO:0000256" key="4">
    <source>
        <dbReference type="ARBA" id="ARBA00022729"/>
    </source>
</evidence>
<feature type="domain" description="Cellulose synthase operon C C-terminal" evidence="12">
    <location>
        <begin position="904"/>
        <end position="1246"/>
    </location>
</feature>
<dbReference type="OrthoDB" id="174989at2"/>
<dbReference type="GO" id="GO:0009279">
    <property type="term" value="C:cell outer membrane"/>
    <property type="evidence" value="ECO:0007669"/>
    <property type="project" value="UniProtKB-SubCell"/>
</dbReference>
<evidence type="ECO:0000313" key="13">
    <source>
        <dbReference type="EMBL" id="SFK61587.1"/>
    </source>
</evidence>
<dbReference type="PRINTS" id="PR01441">
    <property type="entry name" value="CELLSNTHASEC"/>
</dbReference>
<evidence type="ECO:0000256" key="2">
    <source>
        <dbReference type="ARBA" id="ARBA00005186"/>
    </source>
</evidence>
<keyword evidence="4 11" id="KW-0732">Signal</keyword>
<evidence type="ECO:0000256" key="7">
    <source>
        <dbReference type="ARBA" id="ARBA00022916"/>
    </source>
</evidence>
<dbReference type="SUPFAM" id="SSF48452">
    <property type="entry name" value="TPR-like"/>
    <property type="match status" value="2"/>
</dbReference>
<evidence type="ECO:0000256" key="9">
    <source>
        <dbReference type="ARBA" id="ARBA00023237"/>
    </source>
</evidence>
<dbReference type="GO" id="GO:0030244">
    <property type="term" value="P:cellulose biosynthetic process"/>
    <property type="evidence" value="ECO:0007669"/>
    <property type="project" value="UniProtKB-KW"/>
</dbReference>
<evidence type="ECO:0000313" key="14">
    <source>
        <dbReference type="Proteomes" id="UP000199473"/>
    </source>
</evidence>
<evidence type="ECO:0000256" key="3">
    <source>
        <dbReference type="ARBA" id="ARBA00005886"/>
    </source>
</evidence>
<evidence type="ECO:0000256" key="5">
    <source>
        <dbReference type="ARBA" id="ARBA00022737"/>
    </source>
</evidence>
<feature type="chain" id="PRO_5011618621" evidence="11">
    <location>
        <begin position="21"/>
        <end position="1246"/>
    </location>
</feature>
<keyword evidence="9" id="KW-0998">Cell outer membrane</keyword>
<dbReference type="RefSeq" id="WP_092960383.1">
    <property type="nucleotide sequence ID" value="NZ_FOSQ01000004.1"/>
</dbReference>
<dbReference type="STRING" id="1123062.SAMN02745775_104302"/>
<dbReference type="Pfam" id="PF05420">
    <property type="entry name" value="BCSC_C"/>
    <property type="match status" value="1"/>
</dbReference>
<evidence type="ECO:0000256" key="8">
    <source>
        <dbReference type="ARBA" id="ARBA00023136"/>
    </source>
</evidence>
<keyword evidence="8" id="KW-0472">Membrane</keyword>
<comment type="pathway">
    <text evidence="2">Glycan metabolism; bacterial cellulose biosynthesis.</text>
</comment>
<dbReference type="Pfam" id="PF14559">
    <property type="entry name" value="TPR_19"/>
    <property type="match status" value="3"/>
</dbReference>
<dbReference type="AlphaFoldDB" id="A0A1I4B088"/>
<evidence type="ECO:0000256" key="11">
    <source>
        <dbReference type="SAM" id="SignalP"/>
    </source>
</evidence>
<keyword evidence="14" id="KW-1185">Reference proteome</keyword>
<sequence>MRAPLRLALLASALALPAAAQEAGGGSPAIAILVRQAERWLAQDRVDLAVAPIERALAAEPNNPQALAVAARIEVARGNREAASAYLARLGQGGNRAQVQEVQDAIRASGVDRQGLEEARRLASEGRAAAAVQRYRALFGNQAPPDAYALEYAQALSGAPATRQEGIEALSRLAARPNATARARLALAQALTFDPATRLQGIQQLQALAALPEVGGEARRAWAAAIGFSGNDPAMLPAAEAFLQRYPDDPEMRRRVETLRASTRTAAAPDPEAAGRQLAFQRLEAGAIGDSTRRFQELLARDPNDADSLGGLGIIRLREGNLAEARDLLGRAMANDPQGGRQWQRAFEGAAYGDELATARALLRRNDLDAAETTARRAAIREVDDRSDIETLLGDIAMRRSDPVAAEARYRAALSRRPGFPPAQAGLTQALRAQGRAPEPRAAGEPRIAAVPEGDGFRAEGGTPPLPAAAAAFRAEAARVADPGAAAVLLRNAMAAAPENPWIRLDLARALRRQGRGSEGRALVEELASRTPTPDNIYAAALLAEEDGRTPDADALLARIPQGRRTADMARLATRIRTQREVVAAAAMMAASPLDGRSQLLSLAARPDPTGSTAGAVIRAFSDANDRIGAAEAGRVAVVANRGQVPARVAIAGALLAAGLEAEATAVAAEIEAGNPSAEVRRDLAVLRSGAAIRAADRLNEAGDQVQAFERLRPALAQPENRDAQLALARLYLGARQPAEALRVAEATLMRDPRNIDARRTAIEAAIATGDRARAARLLAEGQSAMPSDARVLLLEARVARDAGDGPRARQALEAALRQRAAELGSFTRGPAPSGLVGASAQNPFGRAASTASGATTGAPVDRLTREIEQELASLRDDIGPSMAAIVGGRMRSGDNGLDKLAEVSTRLEAVVTAPIVGGRLTVFAEPTAIDSGSVENSTQARRRFGTAALSSPTALPPIPSGSAAGVGLGVAYQRGDWGRIDVGSTPIGFPTSNIVGGVEISPRITDDGIRLRFTAERRAMNDSVLSYAGVTDTRTGASWGPVLRTGGRAQVEIPLGSGYGYAGGGYAILDGSGVVSNSRIEGGAGVSIPLYRSGDTEIRTGLDLVYLAYQRNLRYFTLGHGGYFSPQQYTALNLPVDYRGRNGDLTYRLGATLGYAAWREDSAPYFPNDAGAQASLQSQANATAGTSEAVSATYRGQSQAGAVGGIRADLDYALNDSLSIGAALRYDKASNFDETRFQLRLRNRF</sequence>
<gene>
    <name evidence="13" type="ORF">SAMN02745775_104302</name>
</gene>
<dbReference type="InterPro" id="IPR008410">
    <property type="entry name" value="BCSC_C"/>
</dbReference>
<dbReference type="InterPro" id="IPR003921">
    <property type="entry name" value="Cell_synth_C"/>
</dbReference>
<dbReference type="InterPro" id="IPR019734">
    <property type="entry name" value="TPR_rpt"/>
</dbReference>
<dbReference type="GO" id="GO:0006011">
    <property type="term" value="P:UDP-alpha-D-glucose metabolic process"/>
    <property type="evidence" value="ECO:0007669"/>
    <property type="project" value="InterPro"/>
</dbReference>
<comment type="subcellular location">
    <subcellularLocation>
        <location evidence="1">Cell outer membrane</location>
        <topology evidence="1">Peripheral membrane protein</topology>
    </subcellularLocation>
</comment>
<keyword evidence="7" id="KW-0135">Cellulose biosynthesis</keyword>
<evidence type="ECO:0000256" key="1">
    <source>
        <dbReference type="ARBA" id="ARBA00004339"/>
    </source>
</evidence>
<evidence type="ECO:0000259" key="12">
    <source>
        <dbReference type="Pfam" id="PF05420"/>
    </source>
</evidence>
<comment type="similarity">
    <text evidence="3">Belongs to the AcsC/BcsC family.</text>
</comment>
<feature type="repeat" description="TPR" evidence="10">
    <location>
        <begin position="306"/>
        <end position="339"/>
    </location>
</feature>
<keyword evidence="5" id="KW-0677">Repeat</keyword>
<name>A0A1I4B088_9PROT</name>
<proteinExistence type="inferred from homology"/>
<evidence type="ECO:0000256" key="6">
    <source>
        <dbReference type="ARBA" id="ARBA00022803"/>
    </source>
</evidence>
<keyword evidence="6 10" id="KW-0802">TPR repeat</keyword>
<dbReference type="InterPro" id="IPR011990">
    <property type="entry name" value="TPR-like_helical_dom_sf"/>
</dbReference>
<reference evidence="13 14" key="1">
    <citation type="submission" date="2016-10" db="EMBL/GenBank/DDBJ databases">
        <authorList>
            <person name="de Groot N.N."/>
        </authorList>
    </citation>
    <scope>NUCLEOTIDE SEQUENCE [LARGE SCALE GENOMIC DNA]</scope>
    <source>
        <strain evidence="13 14">DSM 19981</strain>
    </source>
</reference>
<dbReference type="Proteomes" id="UP000199473">
    <property type="component" value="Unassembled WGS sequence"/>
</dbReference>
<dbReference type="PROSITE" id="PS50005">
    <property type="entry name" value="TPR"/>
    <property type="match status" value="1"/>
</dbReference>
<protein>
    <submittedName>
        <fullName evidence="13">Tetratricopeptide repeat-containing protein</fullName>
    </submittedName>
</protein>